<feature type="transmembrane region" description="Helical" evidence="8">
    <location>
        <begin position="37"/>
        <end position="55"/>
    </location>
</feature>
<dbReference type="Pfam" id="PF00860">
    <property type="entry name" value="Xan_ur_permease"/>
    <property type="match status" value="1"/>
</dbReference>
<dbReference type="InterPro" id="IPR017588">
    <property type="entry name" value="UacT-like"/>
</dbReference>
<evidence type="ECO:0000256" key="1">
    <source>
        <dbReference type="ARBA" id="ARBA00004651"/>
    </source>
</evidence>
<dbReference type="PROSITE" id="PS01116">
    <property type="entry name" value="XANTH_URACIL_PERMASE"/>
    <property type="match status" value="1"/>
</dbReference>
<sequence length="453" mass="46989">MAILNRRSASIPKTDVHPVDRVLPLPTLGLFGLQHILVMYASTVTVPVVVAAGLGLPQQDLIYLVAADLMLCGLGTLLQSLGIWNVGVKLPMVIGASYTGIAPMLVIGQGSDIQTMYGAILVAGLFTIAVAPLVSRLMRYFPPVVIGTAIVLIGIQLVPAGGKMIVGSKPDAPDFGSMSFLLLALATASAILICYRFLPLAMRPVSVLLGIVVGVGVAALGGLVDASPLGNGPLVAVPDLMHFGVPRFDLVACLSLVLIQIILIVELAGQVKAAGEVVNKPVPDTDLAKAVRADGVINAVGGGLVQSFMYVTFAQNVGILSITKVFSRFVTAAAGVLLLALSFFPVMGQVVAMVPRPVLGAAAVIMFGTIIVVGIQILAKVDFSQISNLVIVATGLGIGLLPNMISGFYGQVPEQLRPILSSGVAAGLFAAVLLNLLFHHVPERRKKGADTTH</sequence>
<feature type="transmembrane region" description="Helical" evidence="8">
    <location>
        <begin position="358"/>
        <end position="379"/>
    </location>
</feature>
<comment type="similarity">
    <text evidence="2">Belongs to the nucleobase:cation symporter-2 (NCS2) (TC 2.A.40) family.</text>
</comment>
<evidence type="ECO:0000256" key="8">
    <source>
        <dbReference type="SAM" id="Phobius"/>
    </source>
</evidence>
<feature type="transmembrane region" description="Helical" evidence="8">
    <location>
        <begin position="244"/>
        <end position="265"/>
    </location>
</feature>
<feature type="transmembrane region" description="Helical" evidence="8">
    <location>
        <begin position="116"/>
        <end position="134"/>
    </location>
</feature>
<evidence type="ECO:0000256" key="4">
    <source>
        <dbReference type="ARBA" id="ARBA00022475"/>
    </source>
</evidence>
<dbReference type="NCBIfam" id="NF037981">
    <property type="entry name" value="NCS2_1"/>
    <property type="match status" value="1"/>
</dbReference>
<keyword evidence="5 8" id="KW-0812">Transmembrane</keyword>
<evidence type="ECO:0000256" key="7">
    <source>
        <dbReference type="ARBA" id="ARBA00023136"/>
    </source>
</evidence>
<feature type="transmembrane region" description="Helical" evidence="8">
    <location>
        <begin position="418"/>
        <end position="438"/>
    </location>
</feature>
<evidence type="ECO:0000256" key="6">
    <source>
        <dbReference type="ARBA" id="ARBA00022989"/>
    </source>
</evidence>
<dbReference type="NCBIfam" id="TIGR03173">
    <property type="entry name" value="pbuX"/>
    <property type="match status" value="1"/>
</dbReference>
<comment type="caution">
    <text evidence="9">The sequence shown here is derived from an EMBL/GenBank/DDBJ whole genome shotgun (WGS) entry which is preliminary data.</text>
</comment>
<dbReference type="InterPro" id="IPR006042">
    <property type="entry name" value="Xan_ur_permease"/>
</dbReference>
<accession>A0ABT1Q7D0</accession>
<dbReference type="RefSeq" id="WP_255964980.1">
    <property type="nucleotide sequence ID" value="NZ_JANFQF010000001.1"/>
</dbReference>
<feature type="transmembrane region" description="Helical" evidence="8">
    <location>
        <begin position="386"/>
        <end position="406"/>
    </location>
</feature>
<evidence type="ECO:0000256" key="3">
    <source>
        <dbReference type="ARBA" id="ARBA00022448"/>
    </source>
</evidence>
<dbReference type="EMBL" id="JANFQF010000001">
    <property type="protein sequence ID" value="MCQ4117630.1"/>
    <property type="molecule type" value="Genomic_DNA"/>
</dbReference>
<dbReference type="PANTHER" id="PTHR42810:SF4">
    <property type="entry name" value="URIC ACID TRANSPORTER UACT"/>
    <property type="match status" value="1"/>
</dbReference>
<feature type="transmembrane region" description="Helical" evidence="8">
    <location>
        <begin position="178"/>
        <end position="198"/>
    </location>
</feature>
<dbReference type="NCBIfam" id="TIGR00801">
    <property type="entry name" value="ncs2"/>
    <property type="match status" value="1"/>
</dbReference>
<gene>
    <name evidence="9" type="ORF">NOF53_00320</name>
</gene>
<name>A0ABT1Q7D0_9NOCA</name>
<comment type="subcellular location">
    <subcellularLocation>
        <location evidence="1">Cell membrane</location>
        <topology evidence="1">Multi-pass membrane protein</topology>
    </subcellularLocation>
</comment>
<keyword evidence="4" id="KW-1003">Cell membrane</keyword>
<evidence type="ECO:0000256" key="5">
    <source>
        <dbReference type="ARBA" id="ARBA00022692"/>
    </source>
</evidence>
<keyword evidence="3" id="KW-0813">Transport</keyword>
<organism evidence="9 10">
    <name type="scientific">Rhodococcus tibetensis</name>
    <dbReference type="NCBI Taxonomy" id="2965064"/>
    <lineage>
        <taxon>Bacteria</taxon>
        <taxon>Bacillati</taxon>
        <taxon>Actinomycetota</taxon>
        <taxon>Actinomycetes</taxon>
        <taxon>Mycobacteriales</taxon>
        <taxon>Nocardiaceae</taxon>
        <taxon>Rhodococcus</taxon>
    </lineage>
</organism>
<feature type="transmembrane region" description="Helical" evidence="8">
    <location>
        <begin position="205"/>
        <end position="224"/>
    </location>
</feature>
<keyword evidence="7 8" id="KW-0472">Membrane</keyword>
<reference evidence="9 10" key="1">
    <citation type="submission" date="2022-07" db="EMBL/GenBank/DDBJ databases">
        <title>Degradation activity of malathion, p-nitrophenol and potential low-temperature adaptation strategy of Rhodococcus sp. FXJ9.536.</title>
        <authorList>
            <person name="Huang J."/>
            <person name="Huang Y."/>
        </authorList>
    </citation>
    <scope>NUCLEOTIDE SEQUENCE [LARGE SCALE GENOMIC DNA]</scope>
    <source>
        <strain evidence="9 10">FXJ9.536</strain>
    </source>
</reference>
<evidence type="ECO:0000313" key="10">
    <source>
        <dbReference type="Proteomes" id="UP001524501"/>
    </source>
</evidence>
<proteinExistence type="inferred from homology"/>
<keyword evidence="6 8" id="KW-1133">Transmembrane helix</keyword>
<dbReference type="PANTHER" id="PTHR42810">
    <property type="entry name" value="PURINE PERMEASE C1399.01C-RELATED"/>
    <property type="match status" value="1"/>
</dbReference>
<keyword evidence="10" id="KW-1185">Reference proteome</keyword>
<dbReference type="InterPro" id="IPR006043">
    <property type="entry name" value="NCS2"/>
</dbReference>
<feature type="transmembrane region" description="Helical" evidence="8">
    <location>
        <begin position="329"/>
        <end position="352"/>
    </location>
</feature>
<evidence type="ECO:0000256" key="2">
    <source>
        <dbReference type="ARBA" id="ARBA00008821"/>
    </source>
</evidence>
<dbReference type="Proteomes" id="UP001524501">
    <property type="component" value="Unassembled WGS sequence"/>
</dbReference>
<evidence type="ECO:0000313" key="9">
    <source>
        <dbReference type="EMBL" id="MCQ4117630.1"/>
    </source>
</evidence>
<feature type="transmembrane region" description="Helical" evidence="8">
    <location>
        <begin position="141"/>
        <end position="158"/>
    </location>
</feature>
<protein>
    <submittedName>
        <fullName evidence="9">Purine permease</fullName>
    </submittedName>
</protein>
<feature type="transmembrane region" description="Helical" evidence="8">
    <location>
        <begin position="61"/>
        <end position="78"/>
    </location>
</feature>